<organism evidence="1 2">
    <name type="scientific">Aspergillus melleus</name>
    <dbReference type="NCBI Taxonomy" id="138277"/>
    <lineage>
        <taxon>Eukaryota</taxon>
        <taxon>Fungi</taxon>
        <taxon>Dikarya</taxon>
        <taxon>Ascomycota</taxon>
        <taxon>Pezizomycotina</taxon>
        <taxon>Eurotiomycetes</taxon>
        <taxon>Eurotiomycetidae</taxon>
        <taxon>Eurotiales</taxon>
        <taxon>Aspergillaceae</taxon>
        <taxon>Aspergillus</taxon>
        <taxon>Aspergillus subgen. Circumdati</taxon>
    </lineage>
</organism>
<dbReference type="Proteomes" id="UP001177260">
    <property type="component" value="Unassembled WGS sequence"/>
</dbReference>
<gene>
    <name evidence="1" type="ORF">N8T08_000125</name>
</gene>
<evidence type="ECO:0000313" key="2">
    <source>
        <dbReference type="Proteomes" id="UP001177260"/>
    </source>
</evidence>
<accession>A0ACC3BI07</accession>
<name>A0ACC3BI07_9EURO</name>
<protein>
    <submittedName>
        <fullName evidence="1">Uncharacterized protein</fullName>
    </submittedName>
</protein>
<reference evidence="1 2" key="1">
    <citation type="journal article" date="2023" name="ACS Omega">
        <title>Identification of the Neoaspergillic Acid Biosynthesis Gene Cluster by Establishing an In Vitro CRISPR-Ribonucleoprotein Genetic System in Aspergillus melleus.</title>
        <authorList>
            <person name="Yuan B."/>
            <person name="Grau M.F."/>
            <person name="Murata R.M."/>
            <person name="Torok T."/>
            <person name="Venkateswaran K."/>
            <person name="Stajich J.E."/>
            <person name="Wang C.C.C."/>
        </authorList>
    </citation>
    <scope>NUCLEOTIDE SEQUENCE [LARGE SCALE GENOMIC DNA]</scope>
    <source>
        <strain evidence="1 2">IMV 1140</strain>
    </source>
</reference>
<sequence length="399" mass="45631">MSLPSLIFSLLYLYLVGSIFFDIAHYLLHQWSTSQWKLLRTLSQWHQYHHLYYNRSLKFNARYKLQNSWIALPLEMFCQVLGSILGWALIQGFLVSETLDNRPLYLIVIIQVVRTLVVIAMSGQDSNHITYDTVPKDPHAILVGPQFHALHHVHPDRYMSSMVKLFDWFAGTAYSLRNKRVVMTGGSGAFGQAIEKQLHREKVCSVQKPQYGGDWTHDDFSKTNSLLEQADILILAHGSKGPDAMASNCTSSIQLARRFIESKAKTGEGRKTLPEIWYVGSEIEVHPAWGIPTLQRYSASKRAFLPFARALYDDPRVVYRHIVPAAFESSMGKAIVSPEWAASVTMWWVRRGAMYVPVTYTGLAYLNFFKFIYWIRPSRDGLEKKDAVKTEKPHEVGSL</sequence>
<dbReference type="EMBL" id="JAOPJF010000001">
    <property type="protein sequence ID" value="KAK1150223.1"/>
    <property type="molecule type" value="Genomic_DNA"/>
</dbReference>
<proteinExistence type="predicted"/>
<comment type="caution">
    <text evidence="1">The sequence shown here is derived from an EMBL/GenBank/DDBJ whole genome shotgun (WGS) entry which is preliminary data.</text>
</comment>
<keyword evidence="2" id="KW-1185">Reference proteome</keyword>
<evidence type="ECO:0000313" key="1">
    <source>
        <dbReference type="EMBL" id="KAK1150223.1"/>
    </source>
</evidence>